<evidence type="ECO:0000256" key="1">
    <source>
        <dbReference type="SAM" id="MobiDB-lite"/>
    </source>
</evidence>
<keyword evidence="4" id="KW-1185">Reference proteome</keyword>
<reference evidence="3 4" key="1">
    <citation type="submission" date="2014-09" db="EMBL/GenBank/DDBJ databases">
        <title>Genome sequencing of Methyloceanibacter caenitepidi Gela4.</title>
        <authorList>
            <person name="Takeuchi M."/>
            <person name="Susumu S."/>
            <person name="Kamagata Y."/>
            <person name="Oshima K."/>
            <person name="Hattori M."/>
            <person name="Iwasaki W."/>
        </authorList>
    </citation>
    <scope>NUCLEOTIDE SEQUENCE [LARGE SCALE GENOMIC DNA]</scope>
    <source>
        <strain evidence="3 4">Gela4</strain>
    </source>
</reference>
<dbReference type="HOGENOM" id="CLU_818369_0_0_5"/>
<dbReference type="Gene3D" id="2.60.40.780">
    <property type="entry name" value="von Hippel-Lindau disease tumour suppressor, beta domain"/>
    <property type="match status" value="1"/>
</dbReference>
<dbReference type="InterPro" id="IPR036208">
    <property type="entry name" value="VHL_sf"/>
</dbReference>
<dbReference type="KEGG" id="mcg:GL4_2250"/>
<accession>A0A0A8K573</accession>
<dbReference type="SUPFAM" id="SSF49468">
    <property type="entry name" value="VHL"/>
    <property type="match status" value="1"/>
</dbReference>
<feature type="region of interest" description="Disordered" evidence="1">
    <location>
        <begin position="191"/>
        <end position="213"/>
    </location>
</feature>
<evidence type="ECO:0000259" key="2">
    <source>
        <dbReference type="Pfam" id="PF01847"/>
    </source>
</evidence>
<evidence type="ECO:0000313" key="4">
    <source>
        <dbReference type="Proteomes" id="UP000031643"/>
    </source>
</evidence>
<gene>
    <name evidence="3" type="ORF">GL4_2250</name>
</gene>
<dbReference type="InterPro" id="IPR024053">
    <property type="entry name" value="VHL_beta_dom"/>
</dbReference>
<sequence>MPANGVCDRLMAILSLEINRMQFRSCCAIGFALILGAVACGSAGAEERMTWTVDRYDSDVPEHGDTMILTYGIPETDAVAFEAMCGGADGDTPRAIFWYDTVDLDEDQDVVLSLSVGEIAEEVPAKVYGKDAEVGVSGLRAVLSAAAPLWEAMAKEGVLTYGIPGGEQQKLHLTGASNALAKFRATCSGGDLPGTEDEAASRDRATADPMAQATGSSIAAALNDIASQAPRGPVSPKMDAVSCDKFGTIKSESSENAAEITFVNKSDGYRGLIWIDTDGTPVDHTGINHGETVVVPTFESHAWMITDGPGNCIEMVVAGEGGVTFEITAPAPVLGPGND</sequence>
<dbReference type="AlphaFoldDB" id="A0A0A8K573"/>
<dbReference type="Proteomes" id="UP000031643">
    <property type="component" value="Chromosome"/>
</dbReference>
<proteinExistence type="predicted"/>
<evidence type="ECO:0000313" key="3">
    <source>
        <dbReference type="EMBL" id="BAQ17692.1"/>
    </source>
</evidence>
<feature type="domain" description="von Hippel-Lindau disease tumour suppressor beta" evidence="2">
    <location>
        <begin position="249"/>
        <end position="308"/>
    </location>
</feature>
<protein>
    <recommendedName>
        <fullName evidence="2">von Hippel-Lindau disease tumour suppressor beta domain-containing protein</fullName>
    </recommendedName>
</protein>
<dbReference type="STRING" id="1384459.GL4_2250"/>
<dbReference type="Pfam" id="PF01847">
    <property type="entry name" value="VHL"/>
    <property type="match status" value="1"/>
</dbReference>
<dbReference type="InterPro" id="IPR037140">
    <property type="entry name" value="VHL_beta_dom_sf"/>
</dbReference>
<organism evidence="3 4">
    <name type="scientific">Methyloceanibacter caenitepidi</name>
    <dbReference type="NCBI Taxonomy" id="1384459"/>
    <lineage>
        <taxon>Bacteria</taxon>
        <taxon>Pseudomonadati</taxon>
        <taxon>Pseudomonadota</taxon>
        <taxon>Alphaproteobacteria</taxon>
        <taxon>Hyphomicrobiales</taxon>
        <taxon>Hyphomicrobiaceae</taxon>
        <taxon>Methyloceanibacter</taxon>
    </lineage>
</organism>
<name>A0A0A8K573_9HYPH</name>
<dbReference type="EMBL" id="AP014648">
    <property type="protein sequence ID" value="BAQ17692.1"/>
    <property type="molecule type" value="Genomic_DNA"/>
</dbReference>